<dbReference type="Proteomes" id="UP001500279">
    <property type="component" value="Unassembled WGS sequence"/>
</dbReference>
<accession>A0ABN1JK53</accession>
<evidence type="ECO:0000313" key="2">
    <source>
        <dbReference type="Proteomes" id="UP001500279"/>
    </source>
</evidence>
<organism evidence="1 2">
    <name type="scientific">Ideonella azotifigens</name>
    <dbReference type="NCBI Taxonomy" id="513160"/>
    <lineage>
        <taxon>Bacteria</taxon>
        <taxon>Pseudomonadati</taxon>
        <taxon>Pseudomonadota</taxon>
        <taxon>Betaproteobacteria</taxon>
        <taxon>Burkholderiales</taxon>
        <taxon>Sphaerotilaceae</taxon>
        <taxon>Ideonella</taxon>
    </lineage>
</organism>
<keyword evidence="2" id="KW-1185">Reference proteome</keyword>
<protein>
    <recommendedName>
        <fullName evidence="3">SDR family NAD(P)-dependent oxidoreductase</fullName>
    </recommendedName>
</protein>
<dbReference type="InterPro" id="IPR002347">
    <property type="entry name" value="SDR_fam"/>
</dbReference>
<evidence type="ECO:0000313" key="1">
    <source>
        <dbReference type="EMBL" id="GAA0741549.1"/>
    </source>
</evidence>
<reference evidence="1 2" key="1">
    <citation type="journal article" date="2019" name="Int. J. Syst. Evol. Microbiol.">
        <title>The Global Catalogue of Microorganisms (GCM) 10K type strain sequencing project: providing services to taxonomists for standard genome sequencing and annotation.</title>
        <authorList>
            <consortium name="The Broad Institute Genomics Platform"/>
            <consortium name="The Broad Institute Genome Sequencing Center for Infectious Disease"/>
            <person name="Wu L."/>
            <person name="Ma J."/>
        </authorList>
    </citation>
    <scope>NUCLEOTIDE SEQUENCE [LARGE SCALE GENOMIC DNA]</scope>
    <source>
        <strain evidence="1 2">JCM 15503</strain>
    </source>
</reference>
<gene>
    <name evidence="1" type="ORF">GCM10009107_04230</name>
</gene>
<dbReference type="EMBL" id="BAAAEW010000003">
    <property type="protein sequence ID" value="GAA0741549.1"/>
    <property type="molecule type" value="Genomic_DNA"/>
</dbReference>
<dbReference type="SUPFAM" id="SSF51735">
    <property type="entry name" value="NAD(P)-binding Rossmann-fold domains"/>
    <property type="match status" value="1"/>
</dbReference>
<evidence type="ECO:0008006" key="3">
    <source>
        <dbReference type="Google" id="ProtNLM"/>
    </source>
</evidence>
<proteinExistence type="predicted"/>
<dbReference type="Pfam" id="PF00106">
    <property type="entry name" value="adh_short"/>
    <property type="match status" value="1"/>
</dbReference>
<dbReference type="InterPro" id="IPR036291">
    <property type="entry name" value="NAD(P)-bd_dom_sf"/>
</dbReference>
<sequence>MKTTILVTGASSGIGRLSAKSLAAAGHTVYASMRAVIPRTRPAPWRV</sequence>
<name>A0ABN1JK53_9BURK</name>
<comment type="caution">
    <text evidence="1">The sequence shown here is derived from an EMBL/GenBank/DDBJ whole genome shotgun (WGS) entry which is preliminary data.</text>
</comment>
<dbReference type="Gene3D" id="3.40.50.720">
    <property type="entry name" value="NAD(P)-binding Rossmann-like Domain"/>
    <property type="match status" value="1"/>
</dbReference>